<keyword evidence="8" id="KW-1185">Reference proteome</keyword>
<dbReference type="GO" id="GO:0022857">
    <property type="term" value="F:transmembrane transporter activity"/>
    <property type="evidence" value="ECO:0007669"/>
    <property type="project" value="InterPro"/>
</dbReference>
<dbReference type="SUPFAM" id="SSF103473">
    <property type="entry name" value="MFS general substrate transporter"/>
    <property type="match status" value="1"/>
</dbReference>
<reference evidence="7" key="1">
    <citation type="submission" date="2021-01" db="EMBL/GenBank/DDBJ databases">
        <title>Whole genome shotgun sequence of Planobispora takensis NBRC 109077.</title>
        <authorList>
            <person name="Komaki H."/>
            <person name="Tamura T."/>
        </authorList>
    </citation>
    <scope>NUCLEOTIDE SEQUENCE</scope>
    <source>
        <strain evidence="7">NBRC 109077</strain>
    </source>
</reference>
<comment type="caution">
    <text evidence="7">The sequence shown here is derived from an EMBL/GenBank/DDBJ whole genome shotgun (WGS) entry which is preliminary data.</text>
</comment>
<feature type="transmembrane region" description="Helical" evidence="5">
    <location>
        <begin position="85"/>
        <end position="108"/>
    </location>
</feature>
<feature type="transmembrane region" description="Helical" evidence="5">
    <location>
        <begin position="246"/>
        <end position="267"/>
    </location>
</feature>
<dbReference type="Proteomes" id="UP000634476">
    <property type="component" value="Unassembled WGS sequence"/>
</dbReference>
<feature type="transmembrane region" description="Helical" evidence="5">
    <location>
        <begin position="172"/>
        <end position="191"/>
    </location>
</feature>
<feature type="domain" description="Major facilitator superfamily (MFS) profile" evidence="6">
    <location>
        <begin position="209"/>
        <end position="397"/>
    </location>
</feature>
<evidence type="ECO:0000256" key="4">
    <source>
        <dbReference type="ARBA" id="ARBA00023136"/>
    </source>
</evidence>
<name>A0A8J3SYF8_9ACTN</name>
<dbReference type="InterPro" id="IPR020846">
    <property type="entry name" value="MFS_dom"/>
</dbReference>
<evidence type="ECO:0000256" key="3">
    <source>
        <dbReference type="ARBA" id="ARBA00022989"/>
    </source>
</evidence>
<feature type="transmembrane region" description="Helical" evidence="5">
    <location>
        <begin position="362"/>
        <end position="384"/>
    </location>
</feature>
<dbReference type="Gene3D" id="1.20.1250.20">
    <property type="entry name" value="MFS general substrate transporter like domains"/>
    <property type="match status" value="1"/>
</dbReference>
<keyword evidence="3 5" id="KW-1133">Transmembrane helix</keyword>
<gene>
    <name evidence="7" type="ORF">Pta02_47850</name>
</gene>
<evidence type="ECO:0000256" key="2">
    <source>
        <dbReference type="ARBA" id="ARBA00022692"/>
    </source>
</evidence>
<dbReference type="AlphaFoldDB" id="A0A8J3SYF8"/>
<keyword evidence="2 5" id="KW-0812">Transmembrane</keyword>
<dbReference type="PROSITE" id="PS50850">
    <property type="entry name" value="MFS"/>
    <property type="match status" value="1"/>
</dbReference>
<keyword evidence="4 5" id="KW-0472">Membrane</keyword>
<evidence type="ECO:0000256" key="5">
    <source>
        <dbReference type="SAM" id="Phobius"/>
    </source>
</evidence>
<feature type="transmembrane region" description="Helical" evidence="5">
    <location>
        <begin position="336"/>
        <end position="356"/>
    </location>
</feature>
<dbReference type="EMBL" id="BOOK01000035">
    <property type="protein sequence ID" value="GII02777.1"/>
    <property type="molecule type" value="Genomic_DNA"/>
</dbReference>
<dbReference type="PANTHER" id="PTHR23542">
    <property type="match status" value="1"/>
</dbReference>
<feature type="transmembrane region" description="Helical" evidence="5">
    <location>
        <begin position="279"/>
        <end position="296"/>
    </location>
</feature>
<dbReference type="PANTHER" id="PTHR23542:SF1">
    <property type="entry name" value="MAJOR FACILITATOR SUPERFAMILY (MFS) PROFILE DOMAIN-CONTAINING PROTEIN"/>
    <property type="match status" value="1"/>
</dbReference>
<evidence type="ECO:0000313" key="7">
    <source>
        <dbReference type="EMBL" id="GII02777.1"/>
    </source>
</evidence>
<proteinExistence type="predicted"/>
<dbReference type="Pfam" id="PF07690">
    <property type="entry name" value="MFS_1"/>
    <property type="match status" value="1"/>
</dbReference>
<evidence type="ECO:0000259" key="6">
    <source>
        <dbReference type="PROSITE" id="PS50850"/>
    </source>
</evidence>
<dbReference type="InterPro" id="IPR036259">
    <property type="entry name" value="MFS_trans_sf"/>
</dbReference>
<evidence type="ECO:0000313" key="8">
    <source>
        <dbReference type="Proteomes" id="UP000634476"/>
    </source>
</evidence>
<comment type="subcellular location">
    <subcellularLocation>
        <location evidence="1">Cell membrane</location>
        <topology evidence="1">Multi-pass membrane protein</topology>
    </subcellularLocation>
</comment>
<dbReference type="InterPro" id="IPR011701">
    <property type="entry name" value="MFS"/>
</dbReference>
<feature type="transmembrane region" description="Helical" evidence="5">
    <location>
        <begin position="302"/>
        <end position="324"/>
    </location>
</feature>
<accession>A0A8J3SYF8</accession>
<protein>
    <submittedName>
        <fullName evidence="7">MFS transporter</fullName>
    </submittedName>
</protein>
<feature type="transmembrane region" description="Helical" evidence="5">
    <location>
        <begin position="212"/>
        <end position="240"/>
    </location>
</feature>
<feature type="transmembrane region" description="Helical" evidence="5">
    <location>
        <begin position="46"/>
        <end position="64"/>
    </location>
</feature>
<sequence length="397" mass="40185">MADNEFKALLAPPEARRFVLAGFVGRLQMSMLGIATILLVTSATGSYGLAGAVGGTILLAQAFAAPRIGRLGDRLGQGRVLRPVLLLHAAGLAGIMVAVATGTLWLLFPSAALAGVAFPPLGPMVRARWTARVGGTPMLKAAFSIESAIDEVVYIVGPVIATTVAAALSPSVGYLACMLLTLAGGLAFAAMRRTEPPPLADPGPRPSLLRIAALRPTLVFGLLLGVILGATEIAMVGYAADLGATALAGPLVGALSVGSLATGLVYGGRRWSSTLSQRFVAFAACLAAGLIPLTMVTGAPMMALASFVAGAAIAPTLIVVYEIVESLVPGERSSEGFAWVQSALVIGLAVGVQLAGQMTDAYGAHVAFRVVAVAGAVAFVAAVASTQHVRAAAEVLR</sequence>
<dbReference type="GO" id="GO:0005886">
    <property type="term" value="C:plasma membrane"/>
    <property type="evidence" value="ECO:0007669"/>
    <property type="project" value="UniProtKB-SubCell"/>
</dbReference>
<organism evidence="7 8">
    <name type="scientific">Planobispora takensis</name>
    <dbReference type="NCBI Taxonomy" id="1367882"/>
    <lineage>
        <taxon>Bacteria</taxon>
        <taxon>Bacillati</taxon>
        <taxon>Actinomycetota</taxon>
        <taxon>Actinomycetes</taxon>
        <taxon>Streptosporangiales</taxon>
        <taxon>Streptosporangiaceae</taxon>
        <taxon>Planobispora</taxon>
    </lineage>
</organism>
<dbReference type="RefSeq" id="WP_203877101.1">
    <property type="nucleotide sequence ID" value="NZ_BOOK01000035.1"/>
</dbReference>
<evidence type="ECO:0000256" key="1">
    <source>
        <dbReference type="ARBA" id="ARBA00004651"/>
    </source>
</evidence>